<dbReference type="Proteomes" id="UP000514509">
    <property type="component" value="Chromosome"/>
</dbReference>
<gene>
    <name evidence="1" type="ORF">HUW48_21945</name>
</gene>
<dbReference type="KEGG" id="add:HUW48_21945"/>
<dbReference type="AlphaFoldDB" id="A0A7L7LDN9"/>
<name>A0A7L7LDN9_9BACT</name>
<evidence type="ECO:0000313" key="2">
    <source>
        <dbReference type="Proteomes" id="UP000514509"/>
    </source>
</evidence>
<sequence length="122" mass="13606">MAIQVSNLTATPSSVSLPKSIKLDFMITAEKGTPVKIIYQIRPHIDVAFVRNGIKTKQITQLVKLGSSSQNFHEKVDLVMIDSNLDFSEMPLQVRAENTLDLSSDTESCRIIFKRSLDAKIV</sequence>
<dbReference type="RefSeq" id="WP_182412966.1">
    <property type="nucleotide sequence ID" value="NZ_CP055153.1"/>
</dbReference>
<evidence type="ECO:0000313" key="1">
    <source>
        <dbReference type="EMBL" id="QMU30519.1"/>
    </source>
</evidence>
<keyword evidence="2" id="KW-1185">Reference proteome</keyword>
<organism evidence="1 2">
    <name type="scientific">Adhaeribacter radiodurans</name>
    <dbReference type="NCBI Taxonomy" id="2745197"/>
    <lineage>
        <taxon>Bacteria</taxon>
        <taxon>Pseudomonadati</taxon>
        <taxon>Bacteroidota</taxon>
        <taxon>Cytophagia</taxon>
        <taxon>Cytophagales</taxon>
        <taxon>Hymenobacteraceae</taxon>
        <taxon>Adhaeribacter</taxon>
    </lineage>
</organism>
<accession>A0A7L7LDN9</accession>
<protein>
    <submittedName>
        <fullName evidence="1">Uncharacterized protein</fullName>
    </submittedName>
</protein>
<proteinExistence type="predicted"/>
<dbReference type="EMBL" id="CP055153">
    <property type="protein sequence ID" value="QMU30519.1"/>
    <property type="molecule type" value="Genomic_DNA"/>
</dbReference>
<reference evidence="1 2" key="1">
    <citation type="submission" date="2020-08" db="EMBL/GenBank/DDBJ databases">
        <title>Adhaeribacter dokdonensis sp. nov., isolated from the rhizosphere of Elymus tsukushiensis, a plant native to the Dokdo Islands, Republic of Korea.</title>
        <authorList>
            <person name="Ghim S.Y."/>
        </authorList>
    </citation>
    <scope>NUCLEOTIDE SEQUENCE [LARGE SCALE GENOMIC DNA]</scope>
    <source>
        <strain evidence="1 2">KUDC8001</strain>
    </source>
</reference>